<reference evidence="3" key="1">
    <citation type="submission" date="2018-11" db="EMBL/GenBank/DDBJ databases">
        <authorList>
            <person name="Alioto T."/>
            <person name="Alioto T."/>
        </authorList>
    </citation>
    <scope>NUCLEOTIDE SEQUENCE</scope>
</reference>
<dbReference type="InterPro" id="IPR030385">
    <property type="entry name" value="G_IRG_dom"/>
</dbReference>
<evidence type="ECO:0000259" key="2">
    <source>
        <dbReference type="PROSITE" id="PS51716"/>
    </source>
</evidence>
<sequence length="362" mass="41688">METSTYIRKKLAEVKTMILKFAVIGRSAVGKSSFINMMLDLQPGNTNYAETGAGDTTKNAYIYYHPQNENITFWDMPGFGTMEMTVENFSNEFGSDLNTFDYFFIFIDTVIMEGDLWLVEKIKSYGTPYCFVRSKLDEDIKKGRTKEEIRQKLERSIQANSTVKGSALFLISNEKSCIYTGDLRELFSHITKHLPLVKADSLAFFLPILTPEMIEQKFEALLKRIKYVAFKASFTSGILIHSLANSFNIRICGKEIEEYYRVLVLDKDIVLHVPGVKHRKFSENDIKQYVTTFFNEITHVERVNTMHVPTNLMTPSAFTLFAYKSIVAGTTVYKYARQLLIKTLMEMTADAHTIYDHYTKFQ</sequence>
<dbReference type="PROSITE" id="PS51716">
    <property type="entry name" value="G_IRG"/>
    <property type="match status" value="1"/>
</dbReference>
<dbReference type="EMBL" id="UYJE01000383">
    <property type="protein sequence ID" value="VDH92799.1"/>
    <property type="molecule type" value="Genomic_DNA"/>
</dbReference>
<dbReference type="GO" id="GO:0016020">
    <property type="term" value="C:membrane"/>
    <property type="evidence" value="ECO:0007669"/>
    <property type="project" value="InterPro"/>
</dbReference>
<dbReference type="OrthoDB" id="6124634at2759"/>
<dbReference type="PANTHER" id="PTHR14143:SF1">
    <property type="entry name" value="IRG-TYPE G DOMAIN-CONTAINING PROTEIN"/>
    <property type="match status" value="1"/>
</dbReference>
<feature type="domain" description="IRG-type G" evidence="2">
    <location>
        <begin position="17"/>
        <end position="216"/>
    </location>
</feature>
<name>A0A8B6BLW4_MYTGA</name>
<organism evidence="3 4">
    <name type="scientific">Mytilus galloprovincialis</name>
    <name type="common">Mediterranean mussel</name>
    <dbReference type="NCBI Taxonomy" id="29158"/>
    <lineage>
        <taxon>Eukaryota</taxon>
        <taxon>Metazoa</taxon>
        <taxon>Spiralia</taxon>
        <taxon>Lophotrochozoa</taxon>
        <taxon>Mollusca</taxon>
        <taxon>Bivalvia</taxon>
        <taxon>Autobranchia</taxon>
        <taxon>Pteriomorphia</taxon>
        <taxon>Mytilida</taxon>
        <taxon>Mytiloidea</taxon>
        <taxon>Mytilidae</taxon>
        <taxon>Mytilinae</taxon>
        <taxon>Mytilus</taxon>
    </lineage>
</organism>
<proteinExistence type="inferred from homology"/>
<dbReference type="SUPFAM" id="SSF52540">
    <property type="entry name" value="P-loop containing nucleoside triphosphate hydrolases"/>
    <property type="match status" value="1"/>
</dbReference>
<protein>
    <recommendedName>
        <fullName evidence="2">IRG-type G domain-containing protein</fullName>
    </recommendedName>
</protein>
<dbReference type="InterPro" id="IPR027417">
    <property type="entry name" value="P-loop_NTPase"/>
</dbReference>
<dbReference type="InterPro" id="IPR007743">
    <property type="entry name" value="Immunity-related_GTPase-like"/>
</dbReference>
<dbReference type="GO" id="GO:0005525">
    <property type="term" value="F:GTP binding"/>
    <property type="evidence" value="ECO:0007669"/>
    <property type="project" value="InterPro"/>
</dbReference>
<dbReference type="Pfam" id="PF05049">
    <property type="entry name" value="IIGP"/>
    <property type="match status" value="1"/>
</dbReference>
<evidence type="ECO:0000313" key="4">
    <source>
        <dbReference type="Proteomes" id="UP000596742"/>
    </source>
</evidence>
<accession>A0A8B6BLW4</accession>
<dbReference type="Gene3D" id="3.40.50.300">
    <property type="entry name" value="P-loop containing nucleotide triphosphate hydrolases"/>
    <property type="match status" value="1"/>
</dbReference>
<keyword evidence="4" id="KW-1185">Reference proteome</keyword>
<comment type="caution">
    <text evidence="3">The sequence shown here is derived from an EMBL/GenBank/DDBJ whole genome shotgun (WGS) entry which is preliminary data.</text>
</comment>
<evidence type="ECO:0000313" key="3">
    <source>
        <dbReference type="EMBL" id="VDH92799.1"/>
    </source>
</evidence>
<dbReference type="Proteomes" id="UP000596742">
    <property type="component" value="Unassembled WGS sequence"/>
</dbReference>
<dbReference type="AlphaFoldDB" id="A0A8B6BLW4"/>
<dbReference type="PANTHER" id="PTHR14143">
    <property type="entry name" value="INTERFERON-INDUCIBLE GTPASE FAMILY MEMBER"/>
    <property type="match status" value="1"/>
</dbReference>
<comment type="similarity">
    <text evidence="1">Belongs to the TRAFAC class dynamin-like GTPase superfamily. IRG family.</text>
</comment>
<evidence type="ECO:0000256" key="1">
    <source>
        <dbReference type="ARBA" id="ARBA00005429"/>
    </source>
</evidence>
<gene>
    <name evidence="3" type="ORF">MGAL_10B033772</name>
</gene>